<keyword evidence="1" id="KW-0812">Transmembrane</keyword>
<evidence type="ECO:0000256" key="1">
    <source>
        <dbReference type="SAM" id="Phobius"/>
    </source>
</evidence>
<keyword evidence="3" id="KW-1185">Reference proteome</keyword>
<reference evidence="2 3" key="1">
    <citation type="submission" date="2015-01" db="EMBL/GenBank/DDBJ databases">
        <title>Evolution of Trichinella species and genotypes.</title>
        <authorList>
            <person name="Korhonen P.K."/>
            <person name="Edoardo P."/>
            <person name="Giuseppe L.R."/>
            <person name="Gasser R.B."/>
        </authorList>
    </citation>
    <scope>NUCLEOTIDE SEQUENCE [LARGE SCALE GENOMIC DNA]</scope>
    <source>
        <strain evidence="2">ISS1980</strain>
    </source>
</reference>
<accession>A0A0V1MAH4</accession>
<keyword evidence="1" id="KW-1133">Transmembrane helix</keyword>
<evidence type="ECO:0000313" key="2">
    <source>
        <dbReference type="EMBL" id="KRZ68414.1"/>
    </source>
</evidence>
<protein>
    <submittedName>
        <fullName evidence="2">Uncharacterized protein</fullName>
    </submittedName>
</protein>
<evidence type="ECO:0000313" key="3">
    <source>
        <dbReference type="Proteomes" id="UP000054843"/>
    </source>
</evidence>
<organism evidence="2 3">
    <name type="scientific">Trichinella papuae</name>
    <dbReference type="NCBI Taxonomy" id="268474"/>
    <lineage>
        <taxon>Eukaryota</taxon>
        <taxon>Metazoa</taxon>
        <taxon>Ecdysozoa</taxon>
        <taxon>Nematoda</taxon>
        <taxon>Enoplea</taxon>
        <taxon>Dorylaimia</taxon>
        <taxon>Trichinellida</taxon>
        <taxon>Trichinellidae</taxon>
        <taxon>Trichinella</taxon>
    </lineage>
</organism>
<keyword evidence="1" id="KW-0472">Membrane</keyword>
<proteinExistence type="predicted"/>
<dbReference type="AlphaFoldDB" id="A0A0V1MAH4"/>
<gene>
    <name evidence="2" type="ORF">T10_5034</name>
</gene>
<dbReference type="Proteomes" id="UP000054843">
    <property type="component" value="Unassembled WGS sequence"/>
</dbReference>
<feature type="transmembrane region" description="Helical" evidence="1">
    <location>
        <begin position="60"/>
        <end position="81"/>
    </location>
</feature>
<dbReference type="EMBL" id="JYDO01000166">
    <property type="protein sequence ID" value="KRZ68414.1"/>
    <property type="molecule type" value="Genomic_DNA"/>
</dbReference>
<name>A0A0V1MAH4_9BILA</name>
<comment type="caution">
    <text evidence="2">The sequence shown here is derived from an EMBL/GenBank/DDBJ whole genome shotgun (WGS) entry which is preliminary data.</text>
</comment>
<sequence>MQPHLRVPKCWTKTHQPLTDAPPAGIQSEWMVKIVYAEFALVIKQYNVSYHCDHPVGSNFFYVFHVLELYILCYLDILRLLSITVSNRISAYFATEIFPQKSSSRYHES</sequence>